<protein>
    <submittedName>
        <fullName evidence="2">Uncharacterized protein</fullName>
    </submittedName>
</protein>
<reference evidence="2" key="1">
    <citation type="submission" date="2019-08" db="EMBL/GenBank/DDBJ databases">
        <authorList>
            <person name="Kucharzyk K."/>
            <person name="Murdoch R.W."/>
            <person name="Higgins S."/>
            <person name="Loffler F."/>
        </authorList>
    </citation>
    <scope>NUCLEOTIDE SEQUENCE</scope>
</reference>
<evidence type="ECO:0000313" key="2">
    <source>
        <dbReference type="EMBL" id="MPL59882.1"/>
    </source>
</evidence>
<feature type="region of interest" description="Disordered" evidence="1">
    <location>
        <begin position="154"/>
        <end position="174"/>
    </location>
</feature>
<dbReference type="AlphaFoldDB" id="A0A644T129"/>
<accession>A0A644T129</accession>
<name>A0A644T129_9ZZZZ</name>
<dbReference type="EMBL" id="VSSQ01000010">
    <property type="protein sequence ID" value="MPL59882.1"/>
    <property type="molecule type" value="Genomic_DNA"/>
</dbReference>
<organism evidence="2">
    <name type="scientific">bioreactor metagenome</name>
    <dbReference type="NCBI Taxonomy" id="1076179"/>
    <lineage>
        <taxon>unclassified sequences</taxon>
        <taxon>metagenomes</taxon>
        <taxon>ecological metagenomes</taxon>
    </lineage>
</organism>
<sequence>MKDDADRPALPGHKHPERLLNLIQGIGMGEQILSLDLAHPHQLKSPVYTALALAPDRIEVVGILHADAEVSGDCVLEMGHQDDVPALAHNTDSLLEAGAVARGEQHKIGAVASGLPLYRRDGIFLVQIDHHIGAQFFPEVQPLVPGAGENNLARPQGLGALNGHEPDGSGAYYGHRVAGHETAGMLDTEESGARGGDDRCLVEGNIVGNLADGIHVIHRVLGETAIGSEAVSPMSLGQIAVIEAGGILAVDAIATTPAALVHLDGHPVSQDELVHRLAQFDDSTRVLVADDKSTHRGLLDHAPGDDLHVTAAD</sequence>
<comment type="caution">
    <text evidence="2">The sequence shown here is derived from an EMBL/GenBank/DDBJ whole genome shotgun (WGS) entry which is preliminary data.</text>
</comment>
<gene>
    <name evidence="2" type="ORF">SDC9_05438</name>
</gene>
<evidence type="ECO:0000256" key="1">
    <source>
        <dbReference type="SAM" id="MobiDB-lite"/>
    </source>
</evidence>
<proteinExistence type="predicted"/>